<protein>
    <submittedName>
        <fullName evidence="6">Cytochrome c</fullName>
    </submittedName>
</protein>
<accession>A0ABM9HEV8</accession>
<keyword evidence="7" id="KW-1185">Reference proteome</keyword>
<sequence length="278" mass="30408">MRDFRQILTMLALALLPLFGLACGGGGSGAFTLTGLSLGEPASGKGSASGKGPASGGQVVRSDLAGLHTRWIPSAYFDRSMDYTGSRFRVLPLAQLVERFGDDATDAVVLDCFDDYEGLLPVADIRQHDLHLALELEIDPQFKRPGWLQPMLVVVPDGQDAPHQERYMTANIRALRFVKRSDYYAPIAGKLSSEEAVQSGFSFFTDNCLFCHGLEGVGGNKGTRLLRAFDYKKNTGRERFENAFKAFHHPGNPDKQNMEQFLTDGSLGRVAAFLSALQ</sequence>
<feature type="domain" description="Cytochrome c" evidence="5">
    <location>
        <begin position="195"/>
        <end position="278"/>
    </location>
</feature>
<dbReference type="RefSeq" id="WP_282011616.1">
    <property type="nucleotide sequence ID" value="NZ_OX336137.1"/>
</dbReference>
<organism evidence="6 7">
    <name type="scientific">Nitrospina watsonii</name>
    <dbReference type="NCBI Taxonomy" id="1323948"/>
    <lineage>
        <taxon>Bacteria</taxon>
        <taxon>Pseudomonadati</taxon>
        <taxon>Nitrospinota/Tectimicrobiota group</taxon>
        <taxon>Nitrospinota</taxon>
        <taxon>Nitrospinia</taxon>
        <taxon>Nitrospinales</taxon>
        <taxon>Nitrospinaceae</taxon>
        <taxon>Nitrospina</taxon>
    </lineage>
</organism>
<evidence type="ECO:0000256" key="4">
    <source>
        <dbReference type="PROSITE-ProRule" id="PRU00433"/>
    </source>
</evidence>
<dbReference type="SUPFAM" id="SSF46626">
    <property type="entry name" value="Cytochrome c"/>
    <property type="match status" value="1"/>
</dbReference>
<reference evidence="6 7" key="1">
    <citation type="submission" date="2022-09" db="EMBL/GenBank/DDBJ databases">
        <authorList>
            <person name="Kop L."/>
        </authorList>
    </citation>
    <scope>NUCLEOTIDE SEQUENCE [LARGE SCALE GENOMIC DNA]</scope>
    <source>
        <strain evidence="6 7">347</strain>
    </source>
</reference>
<gene>
    <name evidence="6" type="ORF">NSPWAT_1877</name>
</gene>
<evidence type="ECO:0000256" key="1">
    <source>
        <dbReference type="ARBA" id="ARBA00022617"/>
    </source>
</evidence>
<name>A0ABM9HEV8_9BACT</name>
<evidence type="ECO:0000313" key="7">
    <source>
        <dbReference type="Proteomes" id="UP001157733"/>
    </source>
</evidence>
<keyword evidence="1 4" id="KW-0349">Heme</keyword>
<proteinExistence type="predicted"/>
<dbReference type="Proteomes" id="UP001157733">
    <property type="component" value="Chromosome"/>
</dbReference>
<dbReference type="InterPro" id="IPR009056">
    <property type="entry name" value="Cyt_c-like_dom"/>
</dbReference>
<dbReference type="PROSITE" id="PS51257">
    <property type="entry name" value="PROKAR_LIPOPROTEIN"/>
    <property type="match status" value="1"/>
</dbReference>
<evidence type="ECO:0000256" key="3">
    <source>
        <dbReference type="ARBA" id="ARBA00023004"/>
    </source>
</evidence>
<dbReference type="PROSITE" id="PS51007">
    <property type="entry name" value="CYTC"/>
    <property type="match status" value="1"/>
</dbReference>
<keyword evidence="2 4" id="KW-0479">Metal-binding</keyword>
<dbReference type="EMBL" id="OX336137">
    <property type="protein sequence ID" value="CAI2718733.1"/>
    <property type="molecule type" value="Genomic_DNA"/>
</dbReference>
<keyword evidence="3 4" id="KW-0408">Iron</keyword>
<evidence type="ECO:0000313" key="6">
    <source>
        <dbReference type="EMBL" id="CAI2718733.1"/>
    </source>
</evidence>
<evidence type="ECO:0000256" key="2">
    <source>
        <dbReference type="ARBA" id="ARBA00022723"/>
    </source>
</evidence>
<dbReference type="Gene3D" id="1.10.760.10">
    <property type="entry name" value="Cytochrome c-like domain"/>
    <property type="match status" value="1"/>
</dbReference>
<evidence type="ECO:0000259" key="5">
    <source>
        <dbReference type="PROSITE" id="PS51007"/>
    </source>
</evidence>
<dbReference type="InterPro" id="IPR036909">
    <property type="entry name" value="Cyt_c-like_dom_sf"/>
</dbReference>